<evidence type="ECO:0000256" key="1">
    <source>
        <dbReference type="SAM" id="MobiDB-lite"/>
    </source>
</evidence>
<dbReference type="InterPro" id="IPR057840">
    <property type="entry name" value="FimV_N"/>
</dbReference>
<dbReference type="eggNOG" id="COG3170">
    <property type="taxonomic scope" value="Bacteria"/>
</dbReference>
<feature type="region of interest" description="Disordered" evidence="1">
    <location>
        <begin position="1"/>
        <end position="26"/>
    </location>
</feature>
<feature type="region of interest" description="Disordered" evidence="1">
    <location>
        <begin position="190"/>
        <end position="211"/>
    </location>
</feature>
<keyword evidence="2" id="KW-0812">Transmembrane</keyword>
<keyword evidence="5" id="KW-1185">Reference proteome</keyword>
<sequence>MAESRHARRPAHSSSSGRRMRGSNPGGYAGAVVDSKSYLRRRLQGAAVAALLCNAGVASALGFGAIRVHSALNEPLDATINLVALTPAEKTALQVDMASVDMFRRFGIERTALADRIRIVASPGNESSQVLLRLTTDAPVREPFLRFLIEADTGSGRALREYTVLLDPPGRAPATPRPRTRRRRWHSRLRPRASVLPVTPAPRKRHRQPPAVEMSRVPIVMARYRPVKRFRALPRDYDGRAPRWTRCRSRFIAITRRHSATT</sequence>
<accession>U2E4V5</accession>
<proteinExistence type="predicted"/>
<feature type="domain" description="FimV N-terminal" evidence="3">
    <location>
        <begin position="61"/>
        <end position="169"/>
    </location>
</feature>
<evidence type="ECO:0000256" key="2">
    <source>
        <dbReference type="SAM" id="Phobius"/>
    </source>
</evidence>
<comment type="caution">
    <text evidence="4">The sequence shown here is derived from an EMBL/GenBank/DDBJ whole genome shotgun (WGS) entry which is preliminary data.</text>
</comment>
<evidence type="ECO:0000313" key="5">
    <source>
        <dbReference type="Proteomes" id="UP000006242"/>
    </source>
</evidence>
<dbReference type="Proteomes" id="UP000006242">
    <property type="component" value="Unassembled WGS sequence"/>
</dbReference>
<dbReference type="EMBL" id="AFNV02000014">
    <property type="protein sequence ID" value="ERJ18871.1"/>
    <property type="molecule type" value="Genomic_DNA"/>
</dbReference>
<keyword evidence="2" id="KW-1133">Transmembrane helix</keyword>
<name>U2E4V5_9GAMM</name>
<dbReference type="STRING" id="1033802.SSPSH_002164"/>
<reference evidence="4 5" key="1">
    <citation type="journal article" date="2011" name="J. Bacteriol.">
        <title>Genome sequence of Salinisphaera shabanensis, a gammaproteobacterium from the harsh, variable environment of the brine-seawater interface of the Shaban Deep in the Red Sea.</title>
        <authorList>
            <person name="Antunes A."/>
            <person name="Alam I."/>
            <person name="Bajic V.B."/>
            <person name="Stingl U."/>
        </authorList>
    </citation>
    <scope>NUCLEOTIDE SEQUENCE [LARGE SCALE GENOMIC DNA]</scope>
    <source>
        <strain evidence="4 5">E1L3A</strain>
    </source>
</reference>
<organism evidence="4 5">
    <name type="scientific">Salinisphaera shabanensis E1L3A</name>
    <dbReference type="NCBI Taxonomy" id="1033802"/>
    <lineage>
        <taxon>Bacteria</taxon>
        <taxon>Pseudomonadati</taxon>
        <taxon>Pseudomonadota</taxon>
        <taxon>Gammaproteobacteria</taxon>
        <taxon>Salinisphaerales</taxon>
        <taxon>Salinisphaeraceae</taxon>
        <taxon>Salinisphaera</taxon>
    </lineage>
</organism>
<gene>
    <name evidence="4" type="ORF">SSPSH_002164</name>
</gene>
<feature type="compositionally biased region" description="Basic residues" evidence="1">
    <location>
        <begin position="1"/>
        <end position="11"/>
    </location>
</feature>
<evidence type="ECO:0000259" key="3">
    <source>
        <dbReference type="Pfam" id="PF25800"/>
    </source>
</evidence>
<evidence type="ECO:0000313" key="4">
    <source>
        <dbReference type="EMBL" id="ERJ18871.1"/>
    </source>
</evidence>
<feature type="transmembrane region" description="Helical" evidence="2">
    <location>
        <begin position="46"/>
        <end position="66"/>
    </location>
</feature>
<protein>
    <submittedName>
        <fullName evidence="4">Tfp pilus assembly protein FimV-like protein</fullName>
    </submittedName>
</protein>
<keyword evidence="2" id="KW-0472">Membrane</keyword>
<dbReference type="AlphaFoldDB" id="U2E4V5"/>
<reference evidence="4 5" key="2">
    <citation type="journal article" date="2013" name="PLoS ONE">
        <title>INDIGO - INtegrated Data Warehouse of MIcrobial GenOmes with Examples from the Red Sea Extremophiles.</title>
        <authorList>
            <person name="Alam I."/>
            <person name="Antunes A."/>
            <person name="Kamau A.A."/>
            <person name="Ba Alawi W."/>
            <person name="Kalkatawi M."/>
            <person name="Stingl U."/>
            <person name="Bajic V.B."/>
        </authorList>
    </citation>
    <scope>NUCLEOTIDE SEQUENCE [LARGE SCALE GENOMIC DNA]</scope>
    <source>
        <strain evidence="4 5">E1L3A</strain>
    </source>
</reference>
<dbReference type="Pfam" id="PF25800">
    <property type="entry name" value="FimV_N"/>
    <property type="match status" value="1"/>
</dbReference>